<dbReference type="PANTHER" id="PTHR27005:SF353">
    <property type="entry name" value="WALL-ASSOCIATED RECEPTOR KINASE-LIKE 22"/>
    <property type="match status" value="1"/>
</dbReference>
<dbReference type="PROSITE" id="PS00108">
    <property type="entry name" value="PROTEIN_KINASE_ST"/>
    <property type="match status" value="1"/>
</dbReference>
<feature type="signal peptide" evidence="22">
    <location>
        <begin position="1"/>
        <end position="15"/>
    </location>
</feature>
<dbReference type="PROSITE" id="PS01187">
    <property type="entry name" value="EGF_CA"/>
    <property type="match status" value="1"/>
</dbReference>
<keyword evidence="26" id="KW-1185">Reference proteome</keyword>
<evidence type="ECO:0000256" key="16">
    <source>
        <dbReference type="ARBA" id="ARBA00047558"/>
    </source>
</evidence>
<protein>
    <submittedName>
        <fullName evidence="25">Uncharacterized protein</fullName>
    </submittedName>
</protein>
<dbReference type="InterPro" id="IPR025287">
    <property type="entry name" value="WAK_GUB"/>
</dbReference>
<dbReference type="InterPro" id="IPR018097">
    <property type="entry name" value="EGF_Ca-bd_CS"/>
</dbReference>
<dbReference type="GO" id="GO:0007166">
    <property type="term" value="P:cell surface receptor signaling pathway"/>
    <property type="evidence" value="ECO:0007669"/>
    <property type="project" value="InterPro"/>
</dbReference>
<keyword evidence="6 21" id="KW-0812">Transmembrane</keyword>
<keyword evidence="15" id="KW-0325">Glycoprotein</keyword>
<accession>A0A8S0T8P8</accession>
<dbReference type="FunFam" id="3.30.200.20:FF:000043">
    <property type="entry name" value="Wall-associated receptor kinase 2"/>
    <property type="match status" value="1"/>
</dbReference>
<evidence type="ECO:0000256" key="12">
    <source>
        <dbReference type="ARBA" id="ARBA00022989"/>
    </source>
</evidence>
<evidence type="ECO:0000256" key="6">
    <source>
        <dbReference type="ARBA" id="ARBA00022692"/>
    </source>
</evidence>
<dbReference type="Gene3D" id="3.30.200.20">
    <property type="entry name" value="Phosphorylase Kinase, domain 1"/>
    <property type="match status" value="1"/>
</dbReference>
<dbReference type="OrthoDB" id="4062651at2759"/>
<evidence type="ECO:0000256" key="17">
    <source>
        <dbReference type="ARBA" id="ARBA00047951"/>
    </source>
</evidence>
<evidence type="ECO:0000256" key="21">
    <source>
        <dbReference type="SAM" id="Phobius"/>
    </source>
</evidence>
<dbReference type="FunFam" id="1.10.510.10:FF:000084">
    <property type="entry name" value="Wall-associated receptor kinase 2"/>
    <property type="match status" value="1"/>
</dbReference>
<evidence type="ECO:0000259" key="24">
    <source>
        <dbReference type="PROSITE" id="PS50026"/>
    </source>
</evidence>
<evidence type="ECO:0000256" key="3">
    <source>
        <dbReference type="ARBA" id="ARBA00022536"/>
    </source>
</evidence>
<dbReference type="PROSITE" id="PS50026">
    <property type="entry name" value="EGF_3"/>
    <property type="match status" value="1"/>
</dbReference>
<feature type="transmembrane region" description="Helical" evidence="21">
    <location>
        <begin position="315"/>
        <end position="345"/>
    </location>
</feature>
<dbReference type="InterPro" id="IPR001881">
    <property type="entry name" value="EGF-like_Ca-bd_dom"/>
</dbReference>
<dbReference type="GO" id="GO:0030247">
    <property type="term" value="F:polysaccharide binding"/>
    <property type="evidence" value="ECO:0007669"/>
    <property type="project" value="InterPro"/>
</dbReference>
<keyword evidence="3 19" id="KW-0245">EGF-like domain</keyword>
<comment type="caution">
    <text evidence="25">The sequence shown here is derived from an EMBL/GenBank/DDBJ whole genome shotgun (WGS) entry which is preliminary data.</text>
</comment>
<dbReference type="CDD" id="cd00054">
    <property type="entry name" value="EGF_CA"/>
    <property type="match status" value="2"/>
</dbReference>
<feature type="domain" description="EGF-like" evidence="24">
    <location>
        <begin position="231"/>
        <end position="280"/>
    </location>
</feature>
<keyword evidence="14 19" id="KW-1015">Disulfide bond</keyword>
<dbReference type="Gene3D" id="1.10.510.10">
    <property type="entry name" value="Transferase(Phosphotransferase) domain 1"/>
    <property type="match status" value="1"/>
</dbReference>
<evidence type="ECO:0000313" key="25">
    <source>
        <dbReference type="EMBL" id="CAA3001335.1"/>
    </source>
</evidence>
<keyword evidence="8" id="KW-0677">Repeat</keyword>
<organism evidence="25 26">
    <name type="scientific">Olea europaea subsp. europaea</name>
    <dbReference type="NCBI Taxonomy" id="158383"/>
    <lineage>
        <taxon>Eukaryota</taxon>
        <taxon>Viridiplantae</taxon>
        <taxon>Streptophyta</taxon>
        <taxon>Embryophyta</taxon>
        <taxon>Tracheophyta</taxon>
        <taxon>Spermatophyta</taxon>
        <taxon>Magnoliopsida</taxon>
        <taxon>eudicotyledons</taxon>
        <taxon>Gunneridae</taxon>
        <taxon>Pentapetalae</taxon>
        <taxon>asterids</taxon>
        <taxon>lamiids</taxon>
        <taxon>Lamiales</taxon>
        <taxon>Oleaceae</taxon>
        <taxon>Oleeae</taxon>
        <taxon>Olea</taxon>
    </lineage>
</organism>
<dbReference type="SMART" id="SM00179">
    <property type="entry name" value="EGF_CA"/>
    <property type="match status" value="2"/>
</dbReference>
<keyword evidence="2" id="KW-0723">Serine/threonine-protein kinase</keyword>
<comment type="catalytic activity">
    <reaction evidence="16">
        <text>L-seryl-[protein] + ATP = O-phospho-L-seryl-[protein] + ADP + H(+)</text>
        <dbReference type="Rhea" id="RHEA:17989"/>
        <dbReference type="Rhea" id="RHEA-COMP:9863"/>
        <dbReference type="Rhea" id="RHEA-COMP:11604"/>
        <dbReference type="ChEBI" id="CHEBI:15378"/>
        <dbReference type="ChEBI" id="CHEBI:29999"/>
        <dbReference type="ChEBI" id="CHEBI:30616"/>
        <dbReference type="ChEBI" id="CHEBI:83421"/>
        <dbReference type="ChEBI" id="CHEBI:456216"/>
    </reaction>
</comment>
<dbReference type="EMBL" id="CACTIH010005751">
    <property type="protein sequence ID" value="CAA3001335.1"/>
    <property type="molecule type" value="Genomic_DNA"/>
</dbReference>
<evidence type="ECO:0000256" key="1">
    <source>
        <dbReference type="ARBA" id="ARBA00004479"/>
    </source>
</evidence>
<dbReference type="AlphaFoldDB" id="A0A8S0T8P8"/>
<evidence type="ECO:0000256" key="19">
    <source>
        <dbReference type="PROSITE-ProRule" id="PRU00076"/>
    </source>
</evidence>
<evidence type="ECO:0000256" key="18">
    <source>
        <dbReference type="ARBA" id="ARBA00058961"/>
    </source>
</evidence>
<dbReference type="GO" id="GO:0004674">
    <property type="term" value="F:protein serine/threonine kinase activity"/>
    <property type="evidence" value="ECO:0007669"/>
    <property type="project" value="UniProtKB-KW"/>
</dbReference>
<dbReference type="InterPro" id="IPR045274">
    <property type="entry name" value="WAK-like"/>
</dbReference>
<evidence type="ECO:0000256" key="9">
    <source>
        <dbReference type="ARBA" id="ARBA00022741"/>
    </source>
</evidence>
<keyword evidence="7 22" id="KW-0732">Signal</keyword>
<sequence>MIVCIILFRSHKAAAVSLALDGCQEKCGEVEIPYPFGINKGCYLDGQFEIICDIASNSAFLVDFKMKIEHISIPHHHVRVSNFPVLNMTFNRSSGESLRVQPTPEFNFRRFSLSHTKNKFVVVGCDLFAYVVNNTTKEFLTGCGSLCNRTDIVRSTSSCSGFGCCQSSLPKDFSIFTLWVNRINTLKESWPSDPCGLFFFAATDVEIDHRHNFSTCNERYYVPVVFNWTVGNTSCSKAKTKNDYRCGPNSNCYDNDGGGGYRCICNPGYQGNPYLPKGCEDIDECIKPNHNDCQEKSRCRNTPGSYYCQHSRGHILALFIPLAVQTGVGLAAGLLFLVAVILWLFRKIKEMNERKVKQKLFKRNGGFLLQQQISSSTGNVFRETKLFVIEELEKATDKFNKCRIIGKGGVGTVYKGMLSDGSIVAVKRSNITDESQVSQFINEVFILSQINHRHIVKLLGCCLETEVPLLVYEYVPNGTLSHHIHDEHNVSTISWDNRLRIAAEIAGALAYLHSCASTAIFHRDIKSSNILLDENYRAVVSDFGLSRSVSIDKTHLTTLVGGTFGYLDPEYFHSGQLNDKSDVYAFGVVLAELLTGRKAISSKNCNEGLAIRFRFALKENSLYAILEKLVANEGHKEDIVAVSKLAKRCLKLNARKRPSMKEVASELEQLRRTRNHLVLEESCQDNYHSISPSSNSNSTNEIVEEND</sequence>
<dbReference type="PROSITE" id="PS50011">
    <property type="entry name" value="PROTEIN_KINASE_DOM"/>
    <property type="match status" value="1"/>
</dbReference>
<evidence type="ECO:0000256" key="15">
    <source>
        <dbReference type="ARBA" id="ARBA00023180"/>
    </source>
</evidence>
<dbReference type="Gramene" id="OE9A120698T1">
    <property type="protein sequence ID" value="OE9A120698C1"/>
    <property type="gene ID" value="OE9A120698"/>
</dbReference>
<dbReference type="Gene3D" id="2.10.25.10">
    <property type="entry name" value="Laminin"/>
    <property type="match status" value="2"/>
</dbReference>
<feature type="region of interest" description="Disordered" evidence="20">
    <location>
        <begin position="686"/>
        <end position="707"/>
    </location>
</feature>
<evidence type="ECO:0000256" key="5">
    <source>
        <dbReference type="ARBA" id="ARBA00022679"/>
    </source>
</evidence>
<comment type="subcellular location">
    <subcellularLocation>
        <location evidence="1">Membrane</location>
        <topology evidence="1">Single-pass type I membrane protein</topology>
    </subcellularLocation>
</comment>
<evidence type="ECO:0000256" key="4">
    <source>
        <dbReference type="ARBA" id="ARBA00022553"/>
    </source>
</evidence>
<feature type="compositionally biased region" description="Low complexity" evidence="20">
    <location>
        <begin position="686"/>
        <end position="700"/>
    </location>
</feature>
<keyword evidence="9" id="KW-0547">Nucleotide-binding</keyword>
<dbReference type="GO" id="GO:0005524">
    <property type="term" value="F:ATP binding"/>
    <property type="evidence" value="ECO:0007669"/>
    <property type="project" value="UniProtKB-KW"/>
</dbReference>
<proteinExistence type="predicted"/>
<dbReference type="CDD" id="cd14066">
    <property type="entry name" value="STKc_IRAK"/>
    <property type="match status" value="1"/>
</dbReference>
<evidence type="ECO:0000256" key="14">
    <source>
        <dbReference type="ARBA" id="ARBA00023157"/>
    </source>
</evidence>
<dbReference type="PANTHER" id="PTHR27005">
    <property type="entry name" value="WALL-ASSOCIATED RECEPTOR KINASE-LIKE 21"/>
    <property type="match status" value="1"/>
</dbReference>
<keyword evidence="12 21" id="KW-1133">Transmembrane helix</keyword>
<evidence type="ECO:0000256" key="8">
    <source>
        <dbReference type="ARBA" id="ARBA00022737"/>
    </source>
</evidence>
<keyword evidence="5" id="KW-0808">Transferase</keyword>
<feature type="disulfide bond" evidence="19">
    <location>
        <begin position="246"/>
        <end position="263"/>
    </location>
</feature>
<dbReference type="InterPro" id="IPR008271">
    <property type="entry name" value="Ser/Thr_kinase_AS"/>
</dbReference>
<evidence type="ECO:0000256" key="7">
    <source>
        <dbReference type="ARBA" id="ARBA00022729"/>
    </source>
</evidence>
<evidence type="ECO:0000256" key="11">
    <source>
        <dbReference type="ARBA" id="ARBA00022840"/>
    </source>
</evidence>
<dbReference type="GO" id="GO:0005509">
    <property type="term" value="F:calcium ion binding"/>
    <property type="evidence" value="ECO:0007669"/>
    <property type="project" value="InterPro"/>
</dbReference>
<dbReference type="InterPro" id="IPR011009">
    <property type="entry name" value="Kinase-like_dom_sf"/>
</dbReference>
<reference evidence="25 26" key="1">
    <citation type="submission" date="2019-12" db="EMBL/GenBank/DDBJ databases">
        <authorList>
            <person name="Alioto T."/>
            <person name="Alioto T."/>
            <person name="Gomez Garrido J."/>
        </authorList>
    </citation>
    <scope>NUCLEOTIDE SEQUENCE [LARGE SCALE GENOMIC DNA]</scope>
</reference>
<dbReference type="FunFam" id="2.10.25.10:FF:000038">
    <property type="entry name" value="Fibrillin 2"/>
    <property type="match status" value="1"/>
</dbReference>
<evidence type="ECO:0000256" key="20">
    <source>
        <dbReference type="SAM" id="MobiDB-lite"/>
    </source>
</evidence>
<evidence type="ECO:0000256" key="10">
    <source>
        <dbReference type="ARBA" id="ARBA00022777"/>
    </source>
</evidence>
<gene>
    <name evidence="25" type="ORF">OLEA9_A120698</name>
</gene>
<dbReference type="InterPro" id="IPR000719">
    <property type="entry name" value="Prot_kinase_dom"/>
</dbReference>
<keyword evidence="4" id="KW-0597">Phosphoprotein</keyword>
<dbReference type="InterPro" id="IPR000742">
    <property type="entry name" value="EGF"/>
</dbReference>
<dbReference type="Proteomes" id="UP000594638">
    <property type="component" value="Unassembled WGS sequence"/>
</dbReference>
<evidence type="ECO:0000256" key="13">
    <source>
        <dbReference type="ARBA" id="ARBA00023136"/>
    </source>
</evidence>
<comment type="caution">
    <text evidence="19">Lacks conserved residue(s) required for the propagation of feature annotation.</text>
</comment>
<feature type="chain" id="PRO_5035876112" evidence="22">
    <location>
        <begin position="16"/>
        <end position="707"/>
    </location>
</feature>
<evidence type="ECO:0000256" key="2">
    <source>
        <dbReference type="ARBA" id="ARBA00022527"/>
    </source>
</evidence>
<dbReference type="SUPFAM" id="SSF56112">
    <property type="entry name" value="Protein kinase-like (PK-like)"/>
    <property type="match status" value="1"/>
</dbReference>
<keyword evidence="11" id="KW-0067">ATP-binding</keyword>
<dbReference type="SMART" id="SM00220">
    <property type="entry name" value="S_TKc"/>
    <property type="match status" value="1"/>
</dbReference>
<feature type="domain" description="Protein kinase" evidence="23">
    <location>
        <begin position="399"/>
        <end position="679"/>
    </location>
</feature>
<comment type="catalytic activity">
    <reaction evidence="17">
        <text>L-threonyl-[protein] + ATP = O-phospho-L-threonyl-[protein] + ADP + H(+)</text>
        <dbReference type="Rhea" id="RHEA:46608"/>
        <dbReference type="Rhea" id="RHEA-COMP:11060"/>
        <dbReference type="Rhea" id="RHEA-COMP:11605"/>
        <dbReference type="ChEBI" id="CHEBI:15378"/>
        <dbReference type="ChEBI" id="CHEBI:30013"/>
        <dbReference type="ChEBI" id="CHEBI:30616"/>
        <dbReference type="ChEBI" id="CHEBI:61977"/>
        <dbReference type="ChEBI" id="CHEBI:456216"/>
    </reaction>
</comment>
<name>A0A8S0T8P8_OLEEU</name>
<keyword evidence="13 21" id="KW-0472">Membrane</keyword>
<evidence type="ECO:0000313" key="26">
    <source>
        <dbReference type="Proteomes" id="UP000594638"/>
    </source>
</evidence>
<dbReference type="InterPro" id="IPR049883">
    <property type="entry name" value="NOTCH1_EGF-like"/>
</dbReference>
<dbReference type="GO" id="GO:0005886">
    <property type="term" value="C:plasma membrane"/>
    <property type="evidence" value="ECO:0007669"/>
    <property type="project" value="TreeGrafter"/>
</dbReference>
<evidence type="ECO:0000256" key="22">
    <source>
        <dbReference type="SAM" id="SignalP"/>
    </source>
</evidence>
<dbReference type="Pfam" id="PF13947">
    <property type="entry name" value="GUB_WAK_bind"/>
    <property type="match status" value="1"/>
</dbReference>
<dbReference type="Pfam" id="PF00069">
    <property type="entry name" value="Pkinase"/>
    <property type="match status" value="1"/>
</dbReference>
<dbReference type="Pfam" id="PF07645">
    <property type="entry name" value="EGF_CA"/>
    <property type="match status" value="1"/>
</dbReference>
<comment type="function">
    <text evidence="18">Serine/threonine-protein kinase that may function as a signaling receptor of extracellular matrix component. Binding to pectin may have significance in the control of cell expansion, morphogenesis and development.</text>
</comment>
<evidence type="ECO:0000259" key="23">
    <source>
        <dbReference type="PROSITE" id="PS50011"/>
    </source>
</evidence>
<keyword evidence="10" id="KW-0418">Kinase</keyword>